<keyword evidence="1" id="KW-0732">Signal</keyword>
<protein>
    <submittedName>
        <fullName evidence="2">Uncharacterized protein</fullName>
    </submittedName>
</protein>
<evidence type="ECO:0000313" key="2">
    <source>
        <dbReference type="EMBL" id="CAJ0606876.1"/>
    </source>
</evidence>
<name>A0AA36MCA0_CYLNA</name>
<dbReference type="Proteomes" id="UP001176961">
    <property type="component" value="Unassembled WGS sequence"/>
</dbReference>
<organism evidence="2 3">
    <name type="scientific">Cylicocyclus nassatus</name>
    <name type="common">Nematode worm</name>
    <dbReference type="NCBI Taxonomy" id="53992"/>
    <lineage>
        <taxon>Eukaryota</taxon>
        <taxon>Metazoa</taxon>
        <taxon>Ecdysozoa</taxon>
        <taxon>Nematoda</taxon>
        <taxon>Chromadorea</taxon>
        <taxon>Rhabditida</taxon>
        <taxon>Rhabditina</taxon>
        <taxon>Rhabditomorpha</taxon>
        <taxon>Strongyloidea</taxon>
        <taxon>Strongylidae</taxon>
        <taxon>Cylicocyclus</taxon>
    </lineage>
</organism>
<proteinExistence type="predicted"/>
<feature type="signal peptide" evidence="1">
    <location>
        <begin position="1"/>
        <end position="19"/>
    </location>
</feature>
<gene>
    <name evidence="2" type="ORF">CYNAS_LOCUS18859</name>
</gene>
<dbReference type="EMBL" id="CATQJL010000316">
    <property type="protein sequence ID" value="CAJ0606876.1"/>
    <property type="molecule type" value="Genomic_DNA"/>
</dbReference>
<comment type="caution">
    <text evidence="2">The sequence shown here is derived from an EMBL/GenBank/DDBJ whole genome shotgun (WGS) entry which is preliminary data.</text>
</comment>
<sequence length="63" mass="7306">MGFVHSLILWCVIVCQALGFVLQDLPLERFERSNPGALFQRSYRTQVDPALFYNRLFGRMNGL</sequence>
<reference evidence="2" key="1">
    <citation type="submission" date="2023-07" db="EMBL/GenBank/DDBJ databases">
        <authorList>
            <consortium name="CYATHOMIX"/>
        </authorList>
    </citation>
    <scope>NUCLEOTIDE SEQUENCE</scope>
    <source>
        <strain evidence="2">N/A</strain>
    </source>
</reference>
<dbReference type="AlphaFoldDB" id="A0AA36MCA0"/>
<evidence type="ECO:0000313" key="3">
    <source>
        <dbReference type="Proteomes" id="UP001176961"/>
    </source>
</evidence>
<accession>A0AA36MCA0</accession>
<feature type="chain" id="PRO_5041358848" evidence="1">
    <location>
        <begin position="20"/>
        <end position="63"/>
    </location>
</feature>
<evidence type="ECO:0000256" key="1">
    <source>
        <dbReference type="SAM" id="SignalP"/>
    </source>
</evidence>
<keyword evidence="3" id="KW-1185">Reference proteome</keyword>